<dbReference type="SUPFAM" id="SSF49401">
    <property type="entry name" value="Bacterial adhesins"/>
    <property type="match status" value="1"/>
</dbReference>
<evidence type="ECO:0000259" key="3">
    <source>
        <dbReference type="Pfam" id="PF24223"/>
    </source>
</evidence>
<sequence>MYRKFMFYCLFLLSPPAMAGAYMLPVSFVGLTVVQSLVAWDESPSDLNPCYGWTSCFIGPDVKYSTRFPGLYGSCIESKNCLRIENFRTAKEVEIAWKQSFGIPWTSQPYRVNGTDASCVGVFYVRTPSISGGAILWPHSVCGKLPPQNQSCEVNLPRVIDFGTLSQNEISGVERTINGTVGCTQSGTVKIYSQSTFGEGKVYFNNSKNFYSTLFLDGNSAWAGVDYHLTGGTQRNINLKAILTANEDVRPGPFSGQAIVYIAYL</sequence>
<dbReference type="AlphaFoldDB" id="A0A240C6Z4"/>
<dbReference type="Pfam" id="PF24223">
    <property type="entry name" value="MrpH_C"/>
    <property type="match status" value="1"/>
</dbReference>
<dbReference type="InterPro" id="IPR057010">
    <property type="entry name" value="MrpH_C"/>
</dbReference>
<proteinExistence type="predicted"/>
<name>A0A240C6Z4_SERFI</name>
<dbReference type="InterPro" id="IPR008966">
    <property type="entry name" value="Adhesion_dom_sf"/>
</dbReference>
<evidence type="ECO:0000256" key="1">
    <source>
        <dbReference type="SAM" id="SignalP"/>
    </source>
</evidence>
<evidence type="ECO:0000259" key="2">
    <source>
        <dbReference type="Pfam" id="PF24222"/>
    </source>
</evidence>
<evidence type="ECO:0000313" key="5">
    <source>
        <dbReference type="Proteomes" id="UP000215134"/>
    </source>
</evidence>
<reference evidence="4 5" key="1">
    <citation type="submission" date="2017-06" db="EMBL/GenBank/DDBJ databases">
        <authorList>
            <consortium name="Pathogen Informatics"/>
        </authorList>
    </citation>
    <scope>NUCLEOTIDE SEQUENCE [LARGE SCALE GENOMIC DNA]</scope>
    <source>
        <strain evidence="4 5">NCTC12148</strain>
    </source>
</reference>
<organism evidence="4 5">
    <name type="scientific">Serratia ficaria</name>
    <dbReference type="NCBI Taxonomy" id="61651"/>
    <lineage>
        <taxon>Bacteria</taxon>
        <taxon>Pseudomonadati</taxon>
        <taxon>Pseudomonadota</taxon>
        <taxon>Gammaproteobacteria</taxon>
        <taxon>Enterobacterales</taxon>
        <taxon>Yersiniaceae</taxon>
        <taxon>Serratia</taxon>
    </lineage>
</organism>
<dbReference type="RefSeq" id="WP_145957254.1">
    <property type="nucleotide sequence ID" value="NZ_CABITV010000004.1"/>
</dbReference>
<dbReference type="OrthoDB" id="6454267at2"/>
<dbReference type="Pfam" id="PF24222">
    <property type="entry name" value="MrpH_N"/>
    <property type="match status" value="1"/>
</dbReference>
<dbReference type="GeneID" id="75030011"/>
<dbReference type="GO" id="GO:0007155">
    <property type="term" value="P:cell adhesion"/>
    <property type="evidence" value="ECO:0007669"/>
    <property type="project" value="InterPro"/>
</dbReference>
<feature type="domain" description="Fimbrial adhesin MrpH N-terminal" evidence="2">
    <location>
        <begin position="38"/>
        <end position="147"/>
    </location>
</feature>
<dbReference type="KEGG" id="sfj:SAMEA4384070_3471"/>
<feature type="signal peptide" evidence="1">
    <location>
        <begin position="1"/>
        <end position="19"/>
    </location>
</feature>
<feature type="domain" description="Fimbrial adhesin MrpH C-terminal" evidence="3">
    <location>
        <begin position="160"/>
        <end position="260"/>
    </location>
</feature>
<gene>
    <name evidence="4" type="ORF">SAMEA4384070_03471</name>
</gene>
<dbReference type="Proteomes" id="UP000215134">
    <property type="component" value="Chromosome 1"/>
</dbReference>
<keyword evidence="1" id="KW-0732">Signal</keyword>
<dbReference type="InterPro" id="IPR057009">
    <property type="entry name" value="MrpH_N"/>
</dbReference>
<accession>A0A240C6Z4</accession>
<evidence type="ECO:0000313" key="4">
    <source>
        <dbReference type="EMBL" id="SNW03734.1"/>
    </source>
</evidence>
<dbReference type="InterPro" id="IPR036937">
    <property type="entry name" value="Adhesion_dom_fimbrial_sf"/>
</dbReference>
<feature type="chain" id="PRO_5013303448" evidence="1">
    <location>
        <begin position="20"/>
        <end position="265"/>
    </location>
</feature>
<protein>
    <submittedName>
        <fullName evidence="4">Uncharacterized protein</fullName>
    </submittedName>
</protein>
<dbReference type="EMBL" id="LT906479">
    <property type="protein sequence ID" value="SNW03734.1"/>
    <property type="molecule type" value="Genomic_DNA"/>
</dbReference>
<dbReference type="GO" id="GO:0009289">
    <property type="term" value="C:pilus"/>
    <property type="evidence" value="ECO:0007669"/>
    <property type="project" value="InterPro"/>
</dbReference>
<keyword evidence="5" id="KW-1185">Reference proteome</keyword>
<dbReference type="Gene3D" id="2.60.40.1090">
    <property type="entry name" value="Fimbrial-type adhesion domain"/>
    <property type="match status" value="1"/>
</dbReference>